<reference evidence="2" key="3">
    <citation type="submission" date="2025-09" db="UniProtKB">
        <authorList>
            <consortium name="Ensembl"/>
        </authorList>
    </citation>
    <scope>IDENTIFICATION</scope>
</reference>
<evidence type="ECO:0000313" key="2">
    <source>
        <dbReference type="Ensembl" id="ENSGACP00000071742.1"/>
    </source>
</evidence>
<accession>A0AAQ4S901</accession>
<organism evidence="2 3">
    <name type="scientific">Gasterosteus aculeatus aculeatus</name>
    <name type="common">three-spined stickleback</name>
    <dbReference type="NCBI Taxonomy" id="481459"/>
    <lineage>
        <taxon>Eukaryota</taxon>
        <taxon>Metazoa</taxon>
        <taxon>Chordata</taxon>
        <taxon>Craniata</taxon>
        <taxon>Vertebrata</taxon>
        <taxon>Euteleostomi</taxon>
        <taxon>Actinopterygii</taxon>
        <taxon>Neopterygii</taxon>
        <taxon>Teleostei</taxon>
        <taxon>Neoteleostei</taxon>
        <taxon>Acanthomorphata</taxon>
        <taxon>Eupercaria</taxon>
        <taxon>Perciformes</taxon>
        <taxon>Cottioidei</taxon>
        <taxon>Gasterosteales</taxon>
        <taxon>Gasterosteidae</taxon>
        <taxon>Gasterosteus</taxon>
    </lineage>
</organism>
<dbReference type="SUPFAM" id="SSF51695">
    <property type="entry name" value="PLC-like phosphodiesterases"/>
    <property type="match status" value="1"/>
</dbReference>
<dbReference type="Gene3D" id="3.20.20.190">
    <property type="entry name" value="Phosphatidylinositol (PI) phosphodiesterase"/>
    <property type="match status" value="1"/>
</dbReference>
<dbReference type="AlphaFoldDB" id="A0AAQ4S901"/>
<dbReference type="Pfam" id="PF00388">
    <property type="entry name" value="PI-PLC-X"/>
    <property type="match status" value="1"/>
</dbReference>
<dbReference type="InterPro" id="IPR051057">
    <property type="entry name" value="PI-PLC_domain"/>
</dbReference>
<dbReference type="GO" id="GO:0006629">
    <property type="term" value="P:lipid metabolic process"/>
    <property type="evidence" value="ECO:0007669"/>
    <property type="project" value="InterPro"/>
</dbReference>
<protein>
    <recommendedName>
        <fullName evidence="1">Phosphatidylinositol-specific phospholipase C X domain-containing protein</fullName>
    </recommendedName>
</protein>
<dbReference type="Proteomes" id="UP000007635">
    <property type="component" value="Chromosome X"/>
</dbReference>
<reference evidence="2 3" key="1">
    <citation type="journal article" date="2021" name="G3 (Bethesda)">
        <title>Improved contiguity of the threespine stickleback genome using long-read sequencing.</title>
        <authorList>
            <person name="Nath S."/>
            <person name="Shaw D.E."/>
            <person name="White M.A."/>
        </authorList>
    </citation>
    <scope>NUCLEOTIDE SEQUENCE [LARGE SCALE GENOMIC DNA]</scope>
    <source>
        <strain evidence="2 3">Lake Benthic</strain>
    </source>
</reference>
<dbReference type="InterPro" id="IPR000909">
    <property type="entry name" value="PLipase_C_PInositol-sp_X_dom"/>
</dbReference>
<keyword evidence="3" id="KW-1185">Reference proteome</keyword>
<dbReference type="Ensembl" id="ENSGACT00000083458.1">
    <property type="protein sequence ID" value="ENSGACP00000071742.1"/>
    <property type="gene ID" value="ENSGACG00000032356.1"/>
</dbReference>
<proteinExistence type="predicted"/>
<evidence type="ECO:0000259" key="1">
    <source>
        <dbReference type="Pfam" id="PF00388"/>
    </source>
</evidence>
<dbReference type="PANTHER" id="PTHR13593">
    <property type="match status" value="1"/>
</dbReference>
<dbReference type="PANTHER" id="PTHR13593:SF113">
    <property type="entry name" value="SI:DKEY-266F7.9"/>
    <property type="match status" value="1"/>
</dbReference>
<sequence>MELFSSVELFKVANIMFHFSWNGFNDEPNLRSTFYNLNWMKDIPENTLVSAISIPGTYESFSLHGGPLVRSQVWKLKDQLNVGIRYFDMHVGIWHKHKQLNIDIRDKHFMFDQNIRLDQVIEIMLDFLENSADTVLLKVRIHWLFRSYVRKLIEQLIEKHEDKIWTMSSVPKMQEARGKIIIVKSETFNVGIENRDSVLCEKKKFTFGEEKIIRLKSDICNHTIIVTACVAGLTDFPKKLAKNVNKQLLKFLVEQKYELNHNCLGVFSMNYPSPDLIKNIIQLKICQCDMNYSRIDYQTES</sequence>
<evidence type="ECO:0000313" key="3">
    <source>
        <dbReference type="Proteomes" id="UP000007635"/>
    </source>
</evidence>
<dbReference type="GO" id="GO:0008081">
    <property type="term" value="F:phosphoric diester hydrolase activity"/>
    <property type="evidence" value="ECO:0007669"/>
    <property type="project" value="InterPro"/>
</dbReference>
<name>A0AAQ4S901_GASAC</name>
<dbReference type="GeneTree" id="ENSGT00940000177439"/>
<feature type="domain" description="Phosphatidylinositol-specific phospholipase C X" evidence="1">
    <location>
        <begin position="70"/>
        <end position="184"/>
    </location>
</feature>
<dbReference type="InterPro" id="IPR017946">
    <property type="entry name" value="PLC-like_Pdiesterase_TIM-brl"/>
</dbReference>
<reference evidence="2" key="2">
    <citation type="submission" date="2025-08" db="UniProtKB">
        <authorList>
            <consortium name="Ensembl"/>
        </authorList>
    </citation>
    <scope>IDENTIFICATION</scope>
</reference>